<dbReference type="PANTHER" id="PTHR43845">
    <property type="entry name" value="BLR5969 PROTEIN"/>
    <property type="match status" value="1"/>
</dbReference>
<dbReference type="InterPro" id="IPR028154">
    <property type="entry name" value="AMP-dep_Lig_C"/>
</dbReference>
<dbReference type="SUPFAM" id="SSF56801">
    <property type="entry name" value="Acetyl-CoA synthetase-like"/>
    <property type="match status" value="1"/>
</dbReference>
<feature type="domain" description="AMP-dependent ligase C-terminal" evidence="1">
    <location>
        <begin position="365"/>
        <end position="461"/>
    </location>
</feature>
<dbReference type="EC" id="6.2.1.30" evidence="2"/>
<protein>
    <submittedName>
        <fullName evidence="2">Phenylacetate-coenzyme A ligase</fullName>
        <ecNumber evidence="2">6.2.1.30</ecNumber>
    </submittedName>
</protein>
<dbReference type="InterPro" id="IPR045851">
    <property type="entry name" value="AMP-bd_C_sf"/>
</dbReference>
<dbReference type="EMBL" id="MN079354">
    <property type="protein sequence ID" value="QEA07756.1"/>
    <property type="molecule type" value="Genomic_DNA"/>
</dbReference>
<evidence type="ECO:0000259" key="1">
    <source>
        <dbReference type="Pfam" id="PF14535"/>
    </source>
</evidence>
<organism evidence="2">
    <name type="scientific">uncultured organism</name>
    <dbReference type="NCBI Taxonomy" id="155900"/>
    <lineage>
        <taxon>unclassified sequences</taxon>
        <taxon>environmental samples</taxon>
    </lineage>
</organism>
<dbReference type="Gene3D" id="3.40.50.12780">
    <property type="entry name" value="N-terminal domain of ligase-like"/>
    <property type="match status" value="1"/>
</dbReference>
<reference evidence="2" key="1">
    <citation type="submission" date="2019-06" db="EMBL/GenBank/DDBJ databases">
        <authorList>
            <person name="Murdoch R.W."/>
            <person name="Fathepure B."/>
        </authorList>
    </citation>
    <scope>NUCLEOTIDE SEQUENCE</scope>
</reference>
<dbReference type="Pfam" id="PF14535">
    <property type="entry name" value="AMP-binding_C_2"/>
    <property type="match status" value="1"/>
</dbReference>
<keyword evidence="2" id="KW-0436">Ligase</keyword>
<accession>A0A5B8RGP5</accession>
<proteinExistence type="predicted"/>
<name>A0A5B8RGP5_9ZZZZ</name>
<dbReference type="PANTHER" id="PTHR43845:SF1">
    <property type="entry name" value="BLR5969 PROTEIN"/>
    <property type="match status" value="1"/>
</dbReference>
<evidence type="ECO:0000313" key="2">
    <source>
        <dbReference type="EMBL" id="QEA07756.1"/>
    </source>
</evidence>
<dbReference type="AlphaFoldDB" id="A0A5B8RGP5"/>
<gene>
    <name evidence="2" type="ORF">KBTEX_04119</name>
</gene>
<sequence>MEQWQFPPRYDGTYFPAPEQRYWFPERETMDPERRDEAIVGRLREVMHYAWEHAPFYRRKWSEAGVHPDDIRSLADFERVPVVTKDELRASQGANPPFGDYLCVPDAEVHHIHGTSGTSGRPTVFGISRSDWDTIANNHARIMWGMGLRPGDTVFVAAILSLYMGSWGALIGAERLGCKAFPFGAGAPGMTSRAVTWLRMMQPAGFYSTPSYAQRLAEVAREEGVDPREFGIRVMFFSGEPGGSIPGIRDSIAETFGARVVDCGTMAEVTPWMHGAGSADTDGMLLWQDIVYTEVCDPESFRRVPYGSQGTPVYTTLERTSQPMIRLFSGDLTHWVMEDNPCGRTYPRLPQGIYGRIDDMFQIRGENVYPSEIAAVLTELEGYGGEHRIVVSREGVMDELAVQVEADTATESAGAPAMERFSETAAAALNRVLGLRVAIEVVSPGTFERTDFKAKRVIDDRDLYRTLNRRAGSGTDG</sequence>
<dbReference type="InterPro" id="IPR042099">
    <property type="entry name" value="ANL_N_sf"/>
</dbReference>
<dbReference type="GO" id="GO:0047475">
    <property type="term" value="F:phenylacetate-CoA ligase activity"/>
    <property type="evidence" value="ECO:0007669"/>
    <property type="project" value="UniProtKB-EC"/>
</dbReference>
<dbReference type="Gene3D" id="3.30.300.30">
    <property type="match status" value="1"/>
</dbReference>